<reference evidence="2 3" key="1">
    <citation type="submission" date="2017-04" db="EMBL/GenBank/DDBJ databases">
        <title>Novel microbial lineages endemic to geothermal iron-oxide mats fill important gaps in the evolutionary history of Archaea.</title>
        <authorList>
            <person name="Jay Z.J."/>
            <person name="Beam J.P."/>
            <person name="Dlakic M."/>
            <person name="Rusch D.B."/>
            <person name="Kozubal M.A."/>
            <person name="Inskeep W.P."/>
        </authorList>
    </citation>
    <scope>NUCLEOTIDE SEQUENCE [LARGE SCALE GENOMIC DNA]</scope>
    <source>
        <strain evidence="2">ECH_B_SAG-C16</strain>
    </source>
</reference>
<gene>
    <name evidence="2" type="ORF">B9Q09_03750</name>
</gene>
<dbReference type="InterPro" id="IPR000845">
    <property type="entry name" value="Nucleoside_phosphorylase_d"/>
</dbReference>
<sequence>MFYDMAANKDVLQPHLMVGKGDVAEHVLIPGDPKRVELMATHLSNPIKVSENRQFVTVSGHYKGLPVSIVSSGIGVPAMLITVEELLRVGAKILIRVGTTGGLQPDVKVGDLVVATASVRTDGGTQMYAPLGYPAVASRDVVEALSSYCARSGLRFHEGVVWTSEAYYAETLDVAKRWHDLNVVSVEMETSGLFVLSSIKGVKAGAILVCDGNLIYGKKKSEVLRGQKPYEPEVIEGVHRATEASLEALLEISRKSSSKTV</sequence>
<accession>A0A2R6B8C6</accession>
<evidence type="ECO:0000259" key="1">
    <source>
        <dbReference type="Pfam" id="PF01048"/>
    </source>
</evidence>
<dbReference type="PANTHER" id="PTHR43691:SF11">
    <property type="entry name" value="FI09636P-RELATED"/>
    <property type="match status" value="1"/>
</dbReference>
<evidence type="ECO:0000313" key="3">
    <source>
        <dbReference type="Proteomes" id="UP000240681"/>
    </source>
</evidence>
<dbReference type="EMBL" id="NEXK01000073">
    <property type="protein sequence ID" value="PSN94883.1"/>
    <property type="molecule type" value="Genomic_DNA"/>
</dbReference>
<protein>
    <recommendedName>
        <fullName evidence="1">Nucleoside phosphorylase domain-containing protein</fullName>
    </recommendedName>
</protein>
<dbReference type="PANTHER" id="PTHR43691">
    <property type="entry name" value="URIDINE PHOSPHORYLASE"/>
    <property type="match status" value="1"/>
</dbReference>
<dbReference type="GO" id="GO:0003824">
    <property type="term" value="F:catalytic activity"/>
    <property type="evidence" value="ECO:0007669"/>
    <property type="project" value="InterPro"/>
</dbReference>
<proteinExistence type="predicted"/>
<name>A0A2R6B8C6_9ARCH</name>
<dbReference type="InterPro" id="IPR035994">
    <property type="entry name" value="Nucleoside_phosphorylase_sf"/>
</dbReference>
<dbReference type="GO" id="GO:0009116">
    <property type="term" value="P:nucleoside metabolic process"/>
    <property type="evidence" value="ECO:0007669"/>
    <property type="project" value="InterPro"/>
</dbReference>
<dbReference type="CDD" id="cd17767">
    <property type="entry name" value="UP_EcUdp-like"/>
    <property type="match status" value="1"/>
</dbReference>
<organism evidence="2 3">
    <name type="scientific">Candidatus Marsarchaeota G2 archaeon ECH_B_SAG-C16</name>
    <dbReference type="NCBI Taxonomy" id="1978163"/>
    <lineage>
        <taxon>Archaea</taxon>
        <taxon>Candidatus Marsarchaeota</taxon>
        <taxon>Candidatus Marsarchaeota group 2</taxon>
    </lineage>
</organism>
<dbReference type="SUPFAM" id="SSF53167">
    <property type="entry name" value="Purine and uridine phosphorylases"/>
    <property type="match status" value="1"/>
</dbReference>
<dbReference type="Gene3D" id="3.40.50.1580">
    <property type="entry name" value="Nucleoside phosphorylase domain"/>
    <property type="match status" value="1"/>
</dbReference>
<dbReference type="Pfam" id="PF01048">
    <property type="entry name" value="PNP_UDP_1"/>
    <property type="match status" value="1"/>
</dbReference>
<feature type="domain" description="Nucleoside phosphorylase" evidence="1">
    <location>
        <begin position="26"/>
        <end position="210"/>
    </location>
</feature>
<comment type="caution">
    <text evidence="2">The sequence shown here is derived from an EMBL/GenBank/DDBJ whole genome shotgun (WGS) entry which is preliminary data.</text>
</comment>
<dbReference type="GO" id="GO:0005829">
    <property type="term" value="C:cytosol"/>
    <property type="evidence" value="ECO:0007669"/>
    <property type="project" value="TreeGrafter"/>
</dbReference>
<evidence type="ECO:0000313" key="2">
    <source>
        <dbReference type="EMBL" id="PSN94883.1"/>
    </source>
</evidence>
<dbReference type="AlphaFoldDB" id="A0A2R6B8C6"/>
<dbReference type="Proteomes" id="UP000240681">
    <property type="component" value="Unassembled WGS sequence"/>
</dbReference>